<keyword evidence="3" id="KW-0749">Sporulation</keyword>
<evidence type="ECO:0000256" key="2">
    <source>
        <dbReference type="ARBA" id="ARBA00006573"/>
    </source>
</evidence>
<reference evidence="4" key="1">
    <citation type="submission" date="2022-12" db="EMBL/GenBank/DDBJ databases">
        <title>Draft genome sequence of the thermophilic strain Brevibacillus thermoruber HT42, isolated from Los Humeros, Puebla, Mexico, with biotechnological potential.</title>
        <authorList>
            <person name="Lara Sanchez J."/>
            <person name="Solis Palacios R."/>
            <person name="Bustos Baena A.S."/>
            <person name="Ruz Baez A.E."/>
            <person name="Espinosa Luna G."/>
            <person name="Oliart Ros R.M."/>
        </authorList>
    </citation>
    <scope>NUCLEOTIDE SEQUENCE</scope>
    <source>
        <strain evidence="4">HT42</strain>
    </source>
</reference>
<evidence type="ECO:0000256" key="3">
    <source>
        <dbReference type="ARBA" id="ARBA00022969"/>
    </source>
</evidence>
<organism evidence="4 5">
    <name type="scientific">Brevibacillus thermoruber</name>
    <dbReference type="NCBI Taxonomy" id="33942"/>
    <lineage>
        <taxon>Bacteria</taxon>
        <taxon>Bacillati</taxon>
        <taxon>Bacillota</taxon>
        <taxon>Bacilli</taxon>
        <taxon>Bacillales</taxon>
        <taxon>Paenibacillaceae</taxon>
        <taxon>Brevibacillus</taxon>
    </lineage>
</organism>
<comment type="subcellular location">
    <subcellularLocation>
        <location evidence="1">Spore core</location>
    </subcellularLocation>
</comment>
<evidence type="ECO:0000313" key="4">
    <source>
        <dbReference type="EMBL" id="MDA5107649.1"/>
    </source>
</evidence>
<name>A0A9X3TNQ1_9BACL</name>
<dbReference type="RefSeq" id="WP_029098138.1">
    <property type="nucleotide sequence ID" value="NZ_JAPYYP010000003.1"/>
</dbReference>
<comment type="caution">
    <text evidence="4">The sequence shown here is derived from an EMBL/GenBank/DDBJ whole genome shotgun (WGS) entry which is preliminary data.</text>
</comment>
<dbReference type="AlphaFoldDB" id="A0A9X3TNQ1"/>
<dbReference type="NCBIfam" id="TIGR02861">
    <property type="entry name" value="SASP_H"/>
    <property type="match status" value="1"/>
</dbReference>
<dbReference type="GO" id="GO:0042601">
    <property type="term" value="C:endospore-forming forespore"/>
    <property type="evidence" value="ECO:0007669"/>
    <property type="project" value="InterPro"/>
</dbReference>
<dbReference type="HAMAP" id="MF_00667">
    <property type="entry name" value="SspH"/>
    <property type="match status" value="1"/>
</dbReference>
<dbReference type="EMBL" id="JAPYYP010000003">
    <property type="protein sequence ID" value="MDA5107649.1"/>
    <property type="molecule type" value="Genomic_DNA"/>
</dbReference>
<comment type="similarity">
    <text evidence="2">Belongs to the SspH family.</text>
</comment>
<dbReference type="GO" id="GO:0030436">
    <property type="term" value="P:asexual sporulation"/>
    <property type="evidence" value="ECO:0007669"/>
    <property type="project" value="InterPro"/>
</dbReference>
<protein>
    <submittedName>
        <fullName evidence="4">H-type small acid-soluble spore protein</fullName>
    </submittedName>
</protein>
<dbReference type="Pfam" id="PF08141">
    <property type="entry name" value="SspH"/>
    <property type="match status" value="1"/>
</dbReference>
<sequence>MDVKRAQEILRSSDKIEVQYKGQPVWIDGVDERTATARVHAEGNPANSMTVEVGQLVEK</sequence>
<dbReference type="InterPro" id="IPR012610">
    <property type="entry name" value="SASP_SspH"/>
</dbReference>
<proteinExistence type="inferred from homology"/>
<evidence type="ECO:0000256" key="1">
    <source>
        <dbReference type="ARBA" id="ARBA00004288"/>
    </source>
</evidence>
<dbReference type="Proteomes" id="UP001151071">
    <property type="component" value="Unassembled WGS sequence"/>
</dbReference>
<gene>
    <name evidence="4" type="ORF">O3V59_04695</name>
</gene>
<dbReference type="GO" id="GO:0030435">
    <property type="term" value="P:sporulation resulting in formation of a cellular spore"/>
    <property type="evidence" value="ECO:0007669"/>
    <property type="project" value="UniProtKB-KW"/>
</dbReference>
<accession>A0A9X3TNQ1</accession>
<evidence type="ECO:0000313" key="5">
    <source>
        <dbReference type="Proteomes" id="UP001151071"/>
    </source>
</evidence>
<keyword evidence="5" id="KW-1185">Reference proteome</keyword>